<comment type="caution">
    <text evidence="1">The sequence shown here is derived from an EMBL/GenBank/DDBJ whole genome shotgun (WGS) entry which is preliminary data.</text>
</comment>
<gene>
    <name evidence="1" type="ORF">S06H3_09784</name>
</gene>
<reference evidence="1" key="1">
    <citation type="journal article" date="2014" name="Front. Microbiol.">
        <title>High frequency of phylogenetically diverse reductive dehalogenase-homologous genes in deep subseafloor sedimentary metagenomes.</title>
        <authorList>
            <person name="Kawai M."/>
            <person name="Futagami T."/>
            <person name="Toyoda A."/>
            <person name="Takaki Y."/>
            <person name="Nishi S."/>
            <person name="Hori S."/>
            <person name="Arai W."/>
            <person name="Tsubouchi T."/>
            <person name="Morono Y."/>
            <person name="Uchiyama I."/>
            <person name="Ito T."/>
            <person name="Fujiyama A."/>
            <person name="Inagaki F."/>
            <person name="Takami H."/>
        </authorList>
    </citation>
    <scope>NUCLEOTIDE SEQUENCE</scope>
    <source>
        <strain evidence="1">Expedition CK06-06</strain>
    </source>
</reference>
<name>X1LF09_9ZZZZ</name>
<proteinExistence type="predicted"/>
<accession>X1LF09</accession>
<dbReference type="EMBL" id="BARV01004384">
    <property type="protein sequence ID" value="GAI17693.1"/>
    <property type="molecule type" value="Genomic_DNA"/>
</dbReference>
<sequence length="36" mass="4419">MQDNFRKFYESVGKHYPEDRIVYSTLSGLLRKKWIL</sequence>
<dbReference type="AlphaFoldDB" id="X1LF09"/>
<evidence type="ECO:0000313" key="1">
    <source>
        <dbReference type="EMBL" id="GAI17693.1"/>
    </source>
</evidence>
<organism evidence="1">
    <name type="scientific">marine sediment metagenome</name>
    <dbReference type="NCBI Taxonomy" id="412755"/>
    <lineage>
        <taxon>unclassified sequences</taxon>
        <taxon>metagenomes</taxon>
        <taxon>ecological metagenomes</taxon>
    </lineage>
</organism>
<feature type="non-terminal residue" evidence="1">
    <location>
        <position position="36"/>
    </location>
</feature>
<protein>
    <submittedName>
        <fullName evidence="1">Uncharacterized protein</fullName>
    </submittedName>
</protein>